<evidence type="ECO:0000259" key="2">
    <source>
        <dbReference type="Pfam" id="PF09116"/>
    </source>
</evidence>
<evidence type="ECO:0000256" key="1">
    <source>
        <dbReference type="HAMAP-Rule" id="MF_04161"/>
    </source>
</evidence>
<keyword evidence="1" id="KW-1195">Viral transcription</keyword>
<organism evidence="3">
    <name type="scientific">uncultured Caudovirales phage</name>
    <dbReference type="NCBI Taxonomy" id="2100421"/>
    <lineage>
        <taxon>Viruses</taxon>
        <taxon>Duplodnaviria</taxon>
        <taxon>Heunggongvirae</taxon>
        <taxon>Uroviricota</taxon>
        <taxon>Caudoviricetes</taxon>
        <taxon>Peduoviridae</taxon>
        <taxon>Maltschvirus</taxon>
        <taxon>Maltschvirus maltsch</taxon>
    </lineage>
</organism>
<gene>
    <name evidence="3" type="ORF">UFOVP84_85</name>
</gene>
<keyword evidence="1" id="KW-0235">DNA replication</keyword>
<sequence>MKISKDTITILKNYASINSNLLLKPGNKLKTTSTNKTIASSVTVAEEFPVEFGIYDLNAFLGALSLFENPELAFEEKFVTIFEKANKVKYFAAEASILVTPKSDIVFPAADITFDLPEGVFNTIQRTAGVLKASDLSVTGDGNSIILTVGDKKNATSNSYETAVGLTDKVFKANIKIENLKMLQSTYKVTIHSKIARFESTIGDLVYYTAIEADSSF</sequence>
<dbReference type="SUPFAM" id="SSF55979">
    <property type="entry name" value="DNA clamp"/>
    <property type="match status" value="2"/>
</dbReference>
<dbReference type="InterPro" id="IPR046938">
    <property type="entry name" value="DNA_clamp_sf"/>
</dbReference>
<dbReference type="Pfam" id="PF09116">
    <property type="entry name" value="gp45-slide_C"/>
    <property type="match status" value="1"/>
</dbReference>
<dbReference type="HAMAP" id="MF_04161">
    <property type="entry name" value="Sliding_clamp_T4"/>
    <property type="match status" value="1"/>
</dbReference>
<dbReference type="GO" id="GO:0006260">
    <property type="term" value="P:DNA replication"/>
    <property type="evidence" value="ECO:0007669"/>
    <property type="project" value="UniProtKB-KW"/>
</dbReference>
<comment type="subunit">
    <text evidence="1">Homotrimer. Interacts with the viral DNA polymerase; this interaction constitutes the polymerase holoenzyme. Interacts with the sliding-clamp-loader; this interaction allows the sliding-clamp-loader to open the sliding clamp. Interacts with the viral DNA ligase. Part of the replicase complex that includes the DNA polymerase, the polymerase clamp, the clamp loader complex, the single-stranded DNA binding protein, the primase, the helicase and the helicase assembly factor. Interacts with the viral RNA polymerase (RNAP). Part of the transcription activation complex containing host RNAP, the viral RNA polymerase sigma-like factor, the late transcription coactivator, and the sliding clamp.</text>
</comment>
<dbReference type="InterPro" id="IPR046389">
    <property type="entry name" value="Sliding_clamp_T4"/>
</dbReference>
<dbReference type="GO" id="GO:0039693">
    <property type="term" value="P:viral DNA genome replication"/>
    <property type="evidence" value="ECO:0007669"/>
    <property type="project" value="UniProtKB-UniRule"/>
</dbReference>
<dbReference type="EMBL" id="LR796208">
    <property type="protein sequence ID" value="CAB4127234.1"/>
    <property type="molecule type" value="Genomic_DNA"/>
</dbReference>
<dbReference type="Gene3D" id="3.70.10.10">
    <property type="match status" value="1"/>
</dbReference>
<comment type="similarity">
    <text evidence="1">Belongs to the Tevenvirinae sliding clamp family.</text>
</comment>
<proteinExistence type="inferred from homology"/>
<evidence type="ECO:0000313" key="3">
    <source>
        <dbReference type="EMBL" id="CAB4127234.1"/>
    </source>
</evidence>
<accession>A0A6J5KXR5</accession>
<keyword evidence="1" id="KW-1194">Viral DNA replication</keyword>
<name>A0A6J5KXR5_9CAUD</name>
<dbReference type="GO" id="GO:0030337">
    <property type="term" value="F:DNA polymerase processivity factor activity"/>
    <property type="evidence" value="ECO:0007669"/>
    <property type="project" value="UniProtKB-UniRule"/>
</dbReference>
<reference evidence="3" key="1">
    <citation type="submission" date="2020-04" db="EMBL/GenBank/DDBJ databases">
        <authorList>
            <person name="Chiriac C."/>
            <person name="Salcher M."/>
            <person name="Ghai R."/>
            <person name="Kavagutti S V."/>
        </authorList>
    </citation>
    <scope>NUCLEOTIDE SEQUENCE</scope>
</reference>
<protein>
    <recommendedName>
        <fullName evidence="1">Sliding clamp</fullName>
    </recommendedName>
    <alternativeName>
        <fullName evidence="1">DNA polymerase accessory protein Gp45</fullName>
    </alternativeName>
    <alternativeName>
        <fullName evidence="1">DNA polymerase clamp</fullName>
    </alternativeName>
</protein>
<dbReference type="GO" id="GO:0019083">
    <property type="term" value="P:viral transcription"/>
    <property type="evidence" value="ECO:0007669"/>
    <property type="project" value="UniProtKB-UniRule"/>
</dbReference>
<comment type="function">
    <text evidence="1">Sliding clamp that encircles the genomic DNA and links the DNA polymerase to the template to control the processivity of DNA synthesis. Responsible for tethering the catalytic subunit of DNA polymerase to DNA during high-speed replication. Interaction with the sliding-clamp-loader opens the sliding clamp so that it can be loaded around the DNA template. During transcription, encircles the DNA and tethers host RNA polymerase (RNAP) to it.</text>
</comment>
<feature type="domain" description="Sliding clamp C-terminal" evidence="2">
    <location>
        <begin position="122"/>
        <end position="213"/>
    </location>
</feature>
<dbReference type="InterPro" id="IPR015200">
    <property type="entry name" value="Sliding_clamp_C"/>
</dbReference>